<sequence length="325" mass="37018">MLVKACRGPLTQVLGPAWGAKGPKTWTPRTWAPSTVPARLCNISACSYKLRNVELHPLWKGPLDIPGGARQSPIDIRVRDSVFHPQLTPIKTLYDPNTCLHVWNNGYSFLVEFDDSTNKSVVCGGPLENPYRLKQFHFHWGANNDWGSEHTVDSKVFPAELHLVHWNCTKYRSFEEAIMEDNGLAVIGVFLKVGQHHSKLQKLVDILPSVRYKDSLTEFNYFDPSCFLPTCNDYWTYAGSLTTPPLTESVTWIIMKKPIEVDHSQLAVFRSLLYSSVGEDEKNMVDNFRPLQPLMNRTVHSTFQPALKLSEFKKEDTKSQRQQSV</sequence>
<evidence type="ECO:0000313" key="6">
    <source>
        <dbReference type="EMBL" id="DBA16738.1"/>
    </source>
</evidence>
<dbReference type="SUPFAM" id="SSF51069">
    <property type="entry name" value="Carbonic anhydrase"/>
    <property type="match status" value="1"/>
</dbReference>
<feature type="domain" description="Alpha-carbonic anhydrase" evidence="5">
    <location>
        <begin position="44"/>
        <end position="303"/>
    </location>
</feature>
<protein>
    <recommendedName>
        <fullName evidence="4">Carbonic anhydrase</fullName>
        <ecNumber evidence="4">4.2.1.1</ecNumber>
    </recommendedName>
</protein>
<dbReference type="AlphaFoldDB" id="A0AAV2ZRI6"/>
<dbReference type="Gene3D" id="3.10.200.10">
    <property type="entry name" value="Alpha carbonic anhydrase"/>
    <property type="match status" value="1"/>
</dbReference>
<dbReference type="CDD" id="cd03118">
    <property type="entry name" value="alpha_CA_V"/>
    <property type="match status" value="1"/>
</dbReference>
<evidence type="ECO:0000256" key="1">
    <source>
        <dbReference type="ARBA" id="ARBA00010718"/>
    </source>
</evidence>
<keyword evidence="7" id="KW-1185">Reference proteome</keyword>
<dbReference type="Pfam" id="PF00194">
    <property type="entry name" value="Carb_anhydrase"/>
    <property type="match status" value="1"/>
</dbReference>
<keyword evidence="4" id="KW-0456">Lyase</keyword>
<dbReference type="SMART" id="SM01057">
    <property type="entry name" value="Carb_anhydrase"/>
    <property type="match status" value="1"/>
</dbReference>
<evidence type="ECO:0000256" key="4">
    <source>
        <dbReference type="RuleBase" id="RU367011"/>
    </source>
</evidence>
<dbReference type="PROSITE" id="PS51144">
    <property type="entry name" value="ALPHA_CA_2"/>
    <property type="match status" value="1"/>
</dbReference>
<name>A0AAV2ZRI6_PYXAD</name>
<evidence type="ECO:0000313" key="7">
    <source>
        <dbReference type="Proteomes" id="UP001181693"/>
    </source>
</evidence>
<proteinExistence type="inferred from homology"/>
<comment type="caution">
    <text evidence="6">The sequence shown here is derived from an EMBL/GenBank/DDBJ whole genome shotgun (WGS) entry which is preliminary data.</text>
</comment>
<dbReference type="GO" id="GO:0004089">
    <property type="term" value="F:carbonate dehydratase activity"/>
    <property type="evidence" value="ECO:0007669"/>
    <property type="project" value="UniProtKB-UniRule"/>
</dbReference>
<dbReference type="InterPro" id="IPR001148">
    <property type="entry name" value="CA_dom"/>
</dbReference>
<comment type="catalytic activity">
    <reaction evidence="4">
        <text>hydrogencarbonate + H(+) = CO2 + H2O</text>
        <dbReference type="Rhea" id="RHEA:10748"/>
        <dbReference type="ChEBI" id="CHEBI:15377"/>
        <dbReference type="ChEBI" id="CHEBI:15378"/>
        <dbReference type="ChEBI" id="CHEBI:16526"/>
        <dbReference type="ChEBI" id="CHEBI:17544"/>
        <dbReference type="EC" id="4.2.1.1"/>
    </reaction>
</comment>
<evidence type="ECO:0000256" key="3">
    <source>
        <dbReference type="ARBA" id="ARBA00022833"/>
    </source>
</evidence>
<dbReference type="GO" id="GO:0005739">
    <property type="term" value="C:mitochondrion"/>
    <property type="evidence" value="ECO:0007669"/>
    <property type="project" value="TreeGrafter"/>
</dbReference>
<dbReference type="EC" id="4.2.1.1" evidence="4"/>
<comment type="cofactor">
    <cofactor evidence="4">
        <name>Zn(2+)</name>
        <dbReference type="ChEBI" id="CHEBI:29105"/>
    </cofactor>
</comment>
<dbReference type="Proteomes" id="UP001181693">
    <property type="component" value="Unassembled WGS sequence"/>
</dbReference>
<dbReference type="PANTHER" id="PTHR18952">
    <property type="entry name" value="CARBONIC ANHYDRASE"/>
    <property type="match status" value="1"/>
</dbReference>
<dbReference type="GO" id="GO:0008270">
    <property type="term" value="F:zinc ion binding"/>
    <property type="evidence" value="ECO:0007669"/>
    <property type="project" value="UniProtKB-UniRule"/>
</dbReference>
<keyword evidence="3 4" id="KW-0862">Zinc</keyword>
<evidence type="ECO:0000256" key="2">
    <source>
        <dbReference type="ARBA" id="ARBA00022723"/>
    </source>
</evidence>
<dbReference type="InterPro" id="IPR018338">
    <property type="entry name" value="Carbonic_anhydrase_a-class_CS"/>
</dbReference>
<dbReference type="InterPro" id="IPR036398">
    <property type="entry name" value="CA_dom_sf"/>
</dbReference>
<gene>
    <name evidence="6" type="ORF">GDO54_002280</name>
</gene>
<dbReference type="InterPro" id="IPR023561">
    <property type="entry name" value="Carbonic_anhydrase_a-class"/>
</dbReference>
<dbReference type="PANTHER" id="PTHR18952:SF25">
    <property type="entry name" value="CARBONIC ANHYDRASE 5B, MITOCHONDRIAL-RELATED"/>
    <property type="match status" value="1"/>
</dbReference>
<accession>A0AAV2ZRI6</accession>
<reference evidence="6" key="1">
    <citation type="thesis" date="2020" institute="ProQuest LLC" country="789 East Eisenhower Parkway, Ann Arbor, MI, USA">
        <title>Comparative Genomics and Chromosome Evolution.</title>
        <authorList>
            <person name="Mudd A.B."/>
        </authorList>
    </citation>
    <scope>NUCLEOTIDE SEQUENCE</scope>
    <source>
        <strain evidence="6">1538</strain>
        <tissue evidence="6">Blood</tissue>
    </source>
</reference>
<comment type="function">
    <text evidence="4">Reversible hydration of carbon dioxide.</text>
</comment>
<dbReference type="PROSITE" id="PS00162">
    <property type="entry name" value="ALPHA_CA_1"/>
    <property type="match status" value="1"/>
</dbReference>
<evidence type="ECO:0000259" key="5">
    <source>
        <dbReference type="PROSITE" id="PS51144"/>
    </source>
</evidence>
<comment type="similarity">
    <text evidence="1 4">Belongs to the alpha-carbonic anhydrase family.</text>
</comment>
<organism evidence="6 7">
    <name type="scientific">Pyxicephalus adspersus</name>
    <name type="common">African bullfrog</name>
    <dbReference type="NCBI Taxonomy" id="30357"/>
    <lineage>
        <taxon>Eukaryota</taxon>
        <taxon>Metazoa</taxon>
        <taxon>Chordata</taxon>
        <taxon>Craniata</taxon>
        <taxon>Vertebrata</taxon>
        <taxon>Euteleostomi</taxon>
        <taxon>Amphibia</taxon>
        <taxon>Batrachia</taxon>
        <taxon>Anura</taxon>
        <taxon>Neobatrachia</taxon>
        <taxon>Ranoidea</taxon>
        <taxon>Pyxicephalidae</taxon>
        <taxon>Pyxicephalinae</taxon>
        <taxon>Pyxicephalus</taxon>
    </lineage>
</organism>
<keyword evidence="2 4" id="KW-0479">Metal-binding</keyword>
<dbReference type="EMBL" id="DYDO01000010">
    <property type="protein sequence ID" value="DBA16738.1"/>
    <property type="molecule type" value="Genomic_DNA"/>
</dbReference>